<dbReference type="SUPFAM" id="SSF50249">
    <property type="entry name" value="Nucleic acid-binding proteins"/>
    <property type="match status" value="1"/>
</dbReference>
<proteinExistence type="inferred from homology"/>
<evidence type="ECO:0000256" key="6">
    <source>
        <dbReference type="ARBA" id="ARBA00022806"/>
    </source>
</evidence>
<dbReference type="PROSITE" id="PS51192">
    <property type="entry name" value="HELICASE_ATP_BIND_1"/>
    <property type="match status" value="1"/>
</dbReference>
<evidence type="ECO:0000256" key="11">
    <source>
        <dbReference type="ARBA" id="ARBA00023235"/>
    </source>
</evidence>
<gene>
    <name evidence="18" type="primary">recG</name>
    <name evidence="18" type="ORF">H9804_04555</name>
</gene>
<dbReference type="Gene3D" id="3.40.50.300">
    <property type="entry name" value="P-loop containing nucleotide triphosphate hydrolases"/>
    <property type="match status" value="2"/>
</dbReference>
<evidence type="ECO:0000256" key="14">
    <source>
        <dbReference type="ARBA" id="ARBA00048988"/>
    </source>
</evidence>
<dbReference type="Pfam" id="PF00270">
    <property type="entry name" value="DEAD"/>
    <property type="match status" value="1"/>
</dbReference>
<evidence type="ECO:0000256" key="2">
    <source>
        <dbReference type="ARBA" id="ARBA00017846"/>
    </source>
</evidence>
<dbReference type="InterPro" id="IPR045562">
    <property type="entry name" value="RecG_dom3_C"/>
</dbReference>
<dbReference type="PROSITE" id="PS51194">
    <property type="entry name" value="HELICASE_CTER"/>
    <property type="match status" value="1"/>
</dbReference>
<keyword evidence="3 15" id="KW-0547">Nucleotide-binding</keyword>
<evidence type="ECO:0000313" key="18">
    <source>
        <dbReference type="EMBL" id="HIZ89194.1"/>
    </source>
</evidence>
<dbReference type="AlphaFoldDB" id="A0A9D2KAD1"/>
<sequence>MSSKDNKLPDNKKNQAAVSFINSSISKLSGIGEKSLPLFNRLKINTVKDVIFSFPYRYEVIMPGNSDEKSVLTGTYEGSGIVRTHKGKSIFKAVFKSSNGFFSCLWVNFNANYPASLLHTGAVYYMYGPVTKFEGIPAIFHPEIINKDDIGHVRSVYTIPVSFSIVKYRKAVKEAFDYGLKEINETLPVYILDKYNFPDIKDAVKTLHYPETKANVESIINRTHPAYKRFIYDELFYLQLVMQLKRKTYTKGIGIKFNIDKEYLEEINKFMPFKLTKAQKKVLLDIFNDMVKNRQMNRLVQGDVGSGKTIIAFISAAVAVHNGYQVVILAPTEVLAEQHYNNAKKFFDNLNINTYLLTGSVTKKNKDIIKNMLSSGDINVIIGTHALIEEDVEFKNLGFIIADEQHRFGVHQRKILIDKGYHPDILLMTATPIPRTLAMTLYGDLDVSIIDEMPPGRIPCITKAYKASQLTKAFEFVEEILNDNKKAYFVYPLIDESDKLELKAATQSYEEVKKYFHNKKAGLLHGKMKADEKRQLLHDFKYGDIDILVSTTVIEVGVDVPEATVMLIENAERFGLSQLHQLRGRVGRNDMQSYCLLIASDKIGENGEKRIKAMLEYKDGFKLAEADLELRGQGDFFGTKQSGMPDLHFADIIKDIKIIQQAKNDAADILEDDNDLSSEKNQVLYNRLKEMYKDSTSYFGIG</sequence>
<dbReference type="EMBL" id="DXAQ01000071">
    <property type="protein sequence ID" value="HIZ89194.1"/>
    <property type="molecule type" value="Genomic_DNA"/>
</dbReference>
<reference evidence="18" key="2">
    <citation type="submission" date="2021-04" db="EMBL/GenBank/DDBJ databases">
        <authorList>
            <person name="Gilroy R."/>
        </authorList>
    </citation>
    <scope>NUCLEOTIDE SEQUENCE</scope>
    <source>
        <strain evidence="18">ChiW4-1371</strain>
    </source>
</reference>
<keyword evidence="8" id="KW-0238">DNA-binding</keyword>
<dbReference type="PANTHER" id="PTHR47964">
    <property type="entry name" value="ATP-DEPENDENT DNA HELICASE HOMOLOG RECG, CHLOROPLASTIC"/>
    <property type="match status" value="1"/>
</dbReference>
<keyword evidence="4 15" id="KW-0227">DNA damage</keyword>
<evidence type="ECO:0000256" key="15">
    <source>
        <dbReference type="RuleBase" id="RU363016"/>
    </source>
</evidence>
<dbReference type="EC" id="5.6.2.4" evidence="13 15"/>
<dbReference type="InterPro" id="IPR011545">
    <property type="entry name" value="DEAD/DEAH_box_helicase_dom"/>
</dbReference>
<reference evidence="18" key="1">
    <citation type="journal article" date="2021" name="PeerJ">
        <title>Extensive microbial diversity within the chicken gut microbiome revealed by metagenomics and culture.</title>
        <authorList>
            <person name="Gilroy R."/>
            <person name="Ravi A."/>
            <person name="Getino M."/>
            <person name="Pursley I."/>
            <person name="Horton D.L."/>
            <person name="Alikhan N.F."/>
            <person name="Baker D."/>
            <person name="Gharbi K."/>
            <person name="Hall N."/>
            <person name="Watson M."/>
            <person name="Adriaenssens E.M."/>
            <person name="Foster-Nyarko E."/>
            <person name="Jarju S."/>
            <person name="Secka A."/>
            <person name="Antonio M."/>
            <person name="Oren A."/>
            <person name="Chaudhuri R.R."/>
            <person name="La Ragione R."/>
            <person name="Hildebrand F."/>
            <person name="Pallen M.J."/>
        </authorList>
    </citation>
    <scope>NUCLEOTIDE SEQUENCE</scope>
    <source>
        <strain evidence="18">ChiW4-1371</strain>
    </source>
</reference>
<comment type="similarity">
    <text evidence="1 15">Belongs to the helicase family. RecG subfamily.</text>
</comment>
<dbReference type="Pfam" id="PF19833">
    <property type="entry name" value="RecG_dom3_C"/>
    <property type="match status" value="1"/>
</dbReference>
<evidence type="ECO:0000313" key="19">
    <source>
        <dbReference type="Proteomes" id="UP000824176"/>
    </source>
</evidence>
<evidence type="ECO:0000256" key="13">
    <source>
        <dbReference type="ARBA" id="ARBA00034808"/>
    </source>
</evidence>
<dbReference type="CDD" id="cd18811">
    <property type="entry name" value="SF2_C_RecG"/>
    <property type="match status" value="1"/>
</dbReference>
<dbReference type="Pfam" id="PF17191">
    <property type="entry name" value="RecG_wedge"/>
    <property type="match status" value="1"/>
</dbReference>
<evidence type="ECO:0000256" key="7">
    <source>
        <dbReference type="ARBA" id="ARBA00022840"/>
    </source>
</evidence>
<dbReference type="NCBIfam" id="TIGR00643">
    <property type="entry name" value="recG"/>
    <property type="match status" value="1"/>
</dbReference>
<dbReference type="GO" id="GO:0003677">
    <property type="term" value="F:DNA binding"/>
    <property type="evidence" value="ECO:0007669"/>
    <property type="project" value="UniProtKB-KW"/>
</dbReference>
<dbReference type="GO" id="GO:0005524">
    <property type="term" value="F:ATP binding"/>
    <property type="evidence" value="ECO:0007669"/>
    <property type="project" value="UniProtKB-KW"/>
</dbReference>
<evidence type="ECO:0000256" key="12">
    <source>
        <dbReference type="ARBA" id="ARBA00034617"/>
    </source>
</evidence>
<keyword evidence="9 15" id="KW-0233">DNA recombination</keyword>
<organism evidence="18 19">
    <name type="scientific">Candidatus Mucispirillum faecigallinarum</name>
    <dbReference type="NCBI Taxonomy" id="2838699"/>
    <lineage>
        <taxon>Bacteria</taxon>
        <taxon>Pseudomonadati</taxon>
        <taxon>Deferribacterota</taxon>
        <taxon>Deferribacteres</taxon>
        <taxon>Deferribacterales</taxon>
        <taxon>Mucispirillaceae</taxon>
        <taxon>Mucispirillum</taxon>
    </lineage>
</organism>
<dbReference type="PANTHER" id="PTHR47964:SF1">
    <property type="entry name" value="ATP-DEPENDENT DNA HELICASE HOMOLOG RECG, CHLOROPLASTIC"/>
    <property type="match status" value="1"/>
</dbReference>
<evidence type="ECO:0000259" key="16">
    <source>
        <dbReference type="PROSITE" id="PS51192"/>
    </source>
</evidence>
<dbReference type="SMART" id="SM00490">
    <property type="entry name" value="HELICc"/>
    <property type="match status" value="1"/>
</dbReference>
<dbReference type="GO" id="GO:0016787">
    <property type="term" value="F:hydrolase activity"/>
    <property type="evidence" value="ECO:0007669"/>
    <property type="project" value="UniProtKB-KW"/>
</dbReference>
<evidence type="ECO:0000256" key="3">
    <source>
        <dbReference type="ARBA" id="ARBA00022741"/>
    </source>
</evidence>
<name>A0A9D2KAD1_9BACT</name>
<keyword evidence="10 15" id="KW-0234">DNA repair</keyword>
<keyword evidence="7 15" id="KW-0067">ATP-binding</keyword>
<dbReference type="NCBIfam" id="NF008165">
    <property type="entry name" value="PRK10917.1-3"/>
    <property type="match status" value="1"/>
</dbReference>
<evidence type="ECO:0000256" key="9">
    <source>
        <dbReference type="ARBA" id="ARBA00023172"/>
    </source>
</evidence>
<evidence type="ECO:0000256" key="10">
    <source>
        <dbReference type="ARBA" id="ARBA00023204"/>
    </source>
</evidence>
<dbReference type="InterPro" id="IPR001650">
    <property type="entry name" value="Helicase_C-like"/>
</dbReference>
<comment type="caution">
    <text evidence="18">The sequence shown here is derived from an EMBL/GenBank/DDBJ whole genome shotgun (WGS) entry which is preliminary data.</text>
</comment>
<dbReference type="Proteomes" id="UP000824176">
    <property type="component" value="Unassembled WGS sequence"/>
</dbReference>
<dbReference type="InterPro" id="IPR004609">
    <property type="entry name" value="ATP-dep_DNA_helicase_RecG"/>
</dbReference>
<feature type="domain" description="Helicase C-terminal" evidence="17">
    <location>
        <begin position="469"/>
        <end position="629"/>
    </location>
</feature>
<keyword evidence="11" id="KW-0413">Isomerase</keyword>
<evidence type="ECO:0000256" key="5">
    <source>
        <dbReference type="ARBA" id="ARBA00022801"/>
    </source>
</evidence>
<keyword evidence="6 15" id="KW-0347">Helicase</keyword>
<comment type="function">
    <text evidence="15">Plays a critical role in recombination and DNA repair. Helps process Holliday junction intermediates to mature products by catalyzing branch migration. Has replication fork regression activity, unwinds stalled or blocked replication forks to make a HJ that can be resolved. Has a DNA unwinding activity characteristic of a DNA helicase with 3'-5' polarity.</text>
</comment>
<evidence type="ECO:0000256" key="1">
    <source>
        <dbReference type="ARBA" id="ARBA00007504"/>
    </source>
</evidence>
<evidence type="ECO:0000259" key="17">
    <source>
        <dbReference type="PROSITE" id="PS51194"/>
    </source>
</evidence>
<comment type="catalytic activity">
    <reaction evidence="12 15">
        <text>Couples ATP hydrolysis with the unwinding of duplex DNA by translocating in the 3'-5' direction.</text>
        <dbReference type="EC" id="5.6.2.4"/>
    </reaction>
</comment>
<dbReference type="SMART" id="SM00487">
    <property type="entry name" value="DEXDc"/>
    <property type="match status" value="1"/>
</dbReference>
<protein>
    <recommendedName>
        <fullName evidence="2 15">ATP-dependent DNA helicase RecG</fullName>
        <ecNumber evidence="13 15">5.6.2.4</ecNumber>
    </recommendedName>
</protein>
<keyword evidence="5 15" id="KW-0378">Hydrolase</keyword>
<dbReference type="GO" id="GO:0006310">
    <property type="term" value="P:DNA recombination"/>
    <property type="evidence" value="ECO:0007669"/>
    <property type="project" value="UniProtKB-UniRule"/>
</dbReference>
<feature type="domain" description="Helicase ATP-binding" evidence="16">
    <location>
        <begin position="289"/>
        <end position="450"/>
    </location>
</feature>
<dbReference type="Pfam" id="PF00271">
    <property type="entry name" value="Helicase_C"/>
    <property type="match status" value="1"/>
</dbReference>
<dbReference type="GO" id="GO:0043138">
    <property type="term" value="F:3'-5' DNA helicase activity"/>
    <property type="evidence" value="ECO:0007669"/>
    <property type="project" value="UniProtKB-EC"/>
</dbReference>
<dbReference type="CDD" id="cd17992">
    <property type="entry name" value="DEXHc_RecG"/>
    <property type="match status" value="1"/>
</dbReference>
<dbReference type="SUPFAM" id="SSF52540">
    <property type="entry name" value="P-loop containing nucleoside triphosphate hydrolases"/>
    <property type="match status" value="2"/>
</dbReference>
<accession>A0A9D2KAD1</accession>
<dbReference type="InterPro" id="IPR033454">
    <property type="entry name" value="RecG_wedge"/>
</dbReference>
<dbReference type="InterPro" id="IPR014001">
    <property type="entry name" value="Helicase_ATP-bd"/>
</dbReference>
<dbReference type="InterPro" id="IPR047112">
    <property type="entry name" value="RecG/Mfd"/>
</dbReference>
<comment type="catalytic activity">
    <reaction evidence="14 15">
        <text>ATP + H2O = ADP + phosphate + H(+)</text>
        <dbReference type="Rhea" id="RHEA:13065"/>
        <dbReference type="ChEBI" id="CHEBI:15377"/>
        <dbReference type="ChEBI" id="CHEBI:15378"/>
        <dbReference type="ChEBI" id="CHEBI:30616"/>
        <dbReference type="ChEBI" id="CHEBI:43474"/>
        <dbReference type="ChEBI" id="CHEBI:456216"/>
        <dbReference type="EC" id="5.6.2.4"/>
    </reaction>
</comment>
<dbReference type="GO" id="GO:0006281">
    <property type="term" value="P:DNA repair"/>
    <property type="evidence" value="ECO:0007669"/>
    <property type="project" value="UniProtKB-UniRule"/>
</dbReference>
<dbReference type="InterPro" id="IPR012340">
    <property type="entry name" value="NA-bd_OB-fold"/>
</dbReference>
<evidence type="ECO:0000256" key="4">
    <source>
        <dbReference type="ARBA" id="ARBA00022763"/>
    </source>
</evidence>
<dbReference type="NCBIfam" id="NF008168">
    <property type="entry name" value="PRK10917.2-2"/>
    <property type="match status" value="1"/>
</dbReference>
<evidence type="ECO:0000256" key="8">
    <source>
        <dbReference type="ARBA" id="ARBA00023125"/>
    </source>
</evidence>
<dbReference type="InterPro" id="IPR027417">
    <property type="entry name" value="P-loop_NTPase"/>
</dbReference>
<dbReference type="Gene3D" id="2.40.50.140">
    <property type="entry name" value="Nucleic acid-binding proteins"/>
    <property type="match status" value="1"/>
</dbReference>